<feature type="chain" id="PRO_5020405799" evidence="6">
    <location>
        <begin position="25"/>
        <end position="515"/>
    </location>
</feature>
<evidence type="ECO:0000256" key="3">
    <source>
        <dbReference type="ARBA" id="ARBA00022729"/>
    </source>
</evidence>
<evidence type="ECO:0000256" key="4">
    <source>
        <dbReference type="ARBA" id="ARBA00023004"/>
    </source>
</evidence>
<dbReference type="Proteomes" id="UP000305848">
    <property type="component" value="Unassembled WGS sequence"/>
</dbReference>
<sequence>MKKIYRISILVYITALLISCNQFQKNNAHRQTPNSSIAAGKKVAATYCAACHQLPDPSLLNAASWEKGVLPQMGPRLGIFFYGNDRYPSYVNDYDIGKRFYPSQPVISMEDWQHIIDYYTATSPDSLLPAKKPQPIQINDTLFRAIQPSLHYSKPSVTYIQVQADKQLLLCDAFYKRILLFDDALQLTDSIKIKSPVTDVIQDTDNLILCNVGVLNPNNGKYGSVMNRSQKTATDDTLFKGLMRPVQLTRADINKDGKNDYIVCEFGNLKGALSWYEGTDTSYLRHVIRDVPGAIKAYIDDYNGDGLPDIWALFAQGNEGVFLFTNKGNGAFDTKQVLNFPPAYGSSYFELDDFNRDGFKDIVYTCGDNADYSTVLKPYHGVYIFLNDGKNNFKQQYFYPINGCYKAIARDFDRDGDLDIATIAFFADFTHQPEEGFVYLKNKGGLAASQGSFNFQPYSLTAAKYGRWLTMDAGDWDGDGKTDLVLGNFSVAPALFKSAIDWSKQPPFLLLKNLQ</sequence>
<dbReference type="PANTHER" id="PTHR44103">
    <property type="entry name" value="PROPROTEIN CONVERTASE P"/>
    <property type="match status" value="1"/>
</dbReference>
<dbReference type="AlphaFoldDB" id="A0A4U3KWG3"/>
<dbReference type="InterPro" id="IPR013517">
    <property type="entry name" value="FG-GAP"/>
</dbReference>
<evidence type="ECO:0000256" key="1">
    <source>
        <dbReference type="ARBA" id="ARBA00022617"/>
    </source>
</evidence>
<reference evidence="8 9" key="1">
    <citation type="submission" date="2019-05" db="EMBL/GenBank/DDBJ databases">
        <title>Panacibacter sp. strain 17mud1-8 Genome sequencing and assembly.</title>
        <authorList>
            <person name="Chhetri G."/>
        </authorList>
    </citation>
    <scope>NUCLEOTIDE SEQUENCE [LARGE SCALE GENOMIC DNA]</scope>
    <source>
        <strain evidence="8 9">17mud1-8</strain>
    </source>
</reference>
<keyword evidence="4 5" id="KW-0408">Iron</keyword>
<dbReference type="InterPro" id="IPR009056">
    <property type="entry name" value="Cyt_c-like_dom"/>
</dbReference>
<keyword evidence="9" id="KW-1185">Reference proteome</keyword>
<name>A0A4U3KWG3_9BACT</name>
<dbReference type="OrthoDB" id="1391917at2"/>
<keyword evidence="2 5" id="KW-0479">Metal-binding</keyword>
<dbReference type="SUPFAM" id="SSF69318">
    <property type="entry name" value="Integrin alpha N-terminal domain"/>
    <property type="match status" value="1"/>
</dbReference>
<dbReference type="PROSITE" id="PS51007">
    <property type="entry name" value="CYTC"/>
    <property type="match status" value="1"/>
</dbReference>
<evidence type="ECO:0000256" key="5">
    <source>
        <dbReference type="PROSITE-ProRule" id="PRU00433"/>
    </source>
</evidence>
<dbReference type="EMBL" id="SZQL01000013">
    <property type="protein sequence ID" value="TKK66915.1"/>
    <property type="molecule type" value="Genomic_DNA"/>
</dbReference>
<gene>
    <name evidence="8" type="ORF">FC093_15555</name>
</gene>
<dbReference type="PANTHER" id="PTHR44103:SF1">
    <property type="entry name" value="PROPROTEIN CONVERTASE P"/>
    <property type="match status" value="1"/>
</dbReference>
<organism evidence="8 9">
    <name type="scientific">Ilyomonas limi</name>
    <dbReference type="NCBI Taxonomy" id="2575867"/>
    <lineage>
        <taxon>Bacteria</taxon>
        <taxon>Pseudomonadati</taxon>
        <taxon>Bacteroidota</taxon>
        <taxon>Chitinophagia</taxon>
        <taxon>Chitinophagales</taxon>
        <taxon>Chitinophagaceae</taxon>
        <taxon>Ilyomonas</taxon>
    </lineage>
</organism>
<dbReference type="RefSeq" id="WP_137262732.1">
    <property type="nucleotide sequence ID" value="NZ_SZQL01000013.1"/>
</dbReference>
<keyword evidence="3 6" id="KW-0732">Signal</keyword>
<dbReference type="InterPro" id="IPR036909">
    <property type="entry name" value="Cyt_c-like_dom_sf"/>
</dbReference>
<proteinExistence type="predicted"/>
<dbReference type="Gene3D" id="1.10.760.10">
    <property type="entry name" value="Cytochrome c-like domain"/>
    <property type="match status" value="1"/>
</dbReference>
<evidence type="ECO:0000313" key="8">
    <source>
        <dbReference type="EMBL" id="TKK66915.1"/>
    </source>
</evidence>
<evidence type="ECO:0000313" key="9">
    <source>
        <dbReference type="Proteomes" id="UP000305848"/>
    </source>
</evidence>
<keyword evidence="1 5" id="KW-0349">Heme</keyword>
<dbReference type="Pfam" id="PF13517">
    <property type="entry name" value="FG-GAP_3"/>
    <property type="match status" value="1"/>
</dbReference>
<protein>
    <submittedName>
        <fullName evidence="8">VCBS repeat-containing protein</fullName>
    </submittedName>
</protein>
<dbReference type="Gene3D" id="2.130.10.130">
    <property type="entry name" value="Integrin alpha, N-terminal"/>
    <property type="match status" value="2"/>
</dbReference>
<evidence type="ECO:0000256" key="2">
    <source>
        <dbReference type="ARBA" id="ARBA00022723"/>
    </source>
</evidence>
<dbReference type="PROSITE" id="PS51257">
    <property type="entry name" value="PROKAR_LIPOPROTEIN"/>
    <property type="match status" value="1"/>
</dbReference>
<accession>A0A4U3KWG3</accession>
<dbReference type="GO" id="GO:0020037">
    <property type="term" value="F:heme binding"/>
    <property type="evidence" value="ECO:0007669"/>
    <property type="project" value="InterPro"/>
</dbReference>
<dbReference type="GO" id="GO:0046872">
    <property type="term" value="F:metal ion binding"/>
    <property type="evidence" value="ECO:0007669"/>
    <property type="project" value="UniProtKB-KW"/>
</dbReference>
<dbReference type="SUPFAM" id="SSF46626">
    <property type="entry name" value="Cytochrome c"/>
    <property type="match status" value="1"/>
</dbReference>
<dbReference type="InterPro" id="IPR028994">
    <property type="entry name" value="Integrin_alpha_N"/>
</dbReference>
<evidence type="ECO:0000259" key="7">
    <source>
        <dbReference type="PROSITE" id="PS51007"/>
    </source>
</evidence>
<feature type="domain" description="Cytochrome c" evidence="7">
    <location>
        <begin position="35"/>
        <end position="123"/>
    </location>
</feature>
<evidence type="ECO:0000256" key="6">
    <source>
        <dbReference type="SAM" id="SignalP"/>
    </source>
</evidence>
<feature type="signal peptide" evidence="6">
    <location>
        <begin position="1"/>
        <end position="24"/>
    </location>
</feature>
<dbReference type="GO" id="GO:0009055">
    <property type="term" value="F:electron transfer activity"/>
    <property type="evidence" value="ECO:0007669"/>
    <property type="project" value="InterPro"/>
</dbReference>
<comment type="caution">
    <text evidence="8">The sequence shown here is derived from an EMBL/GenBank/DDBJ whole genome shotgun (WGS) entry which is preliminary data.</text>
</comment>